<dbReference type="GO" id="GO:0046872">
    <property type="term" value="F:metal ion binding"/>
    <property type="evidence" value="ECO:0007669"/>
    <property type="project" value="UniProtKB-KW"/>
</dbReference>
<keyword evidence="5 10" id="KW-0560">Oxidoreductase</keyword>
<dbReference type="PROSITE" id="PS51384">
    <property type="entry name" value="FAD_FR"/>
    <property type="match status" value="1"/>
</dbReference>
<evidence type="ECO:0000259" key="9">
    <source>
        <dbReference type="PROSITE" id="PS51384"/>
    </source>
</evidence>
<dbReference type="SUPFAM" id="SSF54292">
    <property type="entry name" value="2Fe-2S ferredoxin-like"/>
    <property type="match status" value="1"/>
</dbReference>
<evidence type="ECO:0000313" key="11">
    <source>
        <dbReference type="Proteomes" id="UP000431401"/>
    </source>
</evidence>
<proteinExistence type="predicted"/>
<dbReference type="Gene3D" id="2.40.30.10">
    <property type="entry name" value="Translation factors"/>
    <property type="match status" value="1"/>
</dbReference>
<feature type="domain" description="2Fe-2S ferredoxin-type" evidence="8">
    <location>
        <begin position="233"/>
        <end position="318"/>
    </location>
</feature>
<evidence type="ECO:0000256" key="6">
    <source>
        <dbReference type="ARBA" id="ARBA00023004"/>
    </source>
</evidence>
<keyword evidence="11" id="KW-1185">Reference proteome</keyword>
<dbReference type="Pfam" id="PF00175">
    <property type="entry name" value="NAD_binding_1"/>
    <property type="match status" value="1"/>
</dbReference>
<dbReference type="PANTHER" id="PTHR47354">
    <property type="entry name" value="NADH OXIDOREDUCTASE HCR"/>
    <property type="match status" value="1"/>
</dbReference>
<keyword evidence="3" id="KW-0001">2Fe-2S</keyword>
<dbReference type="CDD" id="cd00207">
    <property type="entry name" value="fer2"/>
    <property type="match status" value="1"/>
</dbReference>
<dbReference type="PROSITE" id="PS00197">
    <property type="entry name" value="2FE2S_FER_1"/>
    <property type="match status" value="1"/>
</dbReference>
<protein>
    <submittedName>
        <fullName evidence="10">Phenoxybenzoate dioxygenase subunit beta</fullName>
        <ecNumber evidence="10">1.-.-.-</ecNumber>
    </submittedName>
</protein>
<sequence length="318" mass="34176">MPPVSPRSETDLHVVRVVSETDEVRSFDLAAGSGEDLPRWDPGAHIDLHLPGGLTRQYSLCGDPGDRRRWRIAVLHEPAGRGGSRYLHGPVRAGTGLRAGMPRNNFPLVDAPRYRFVAGGIGITPLLPMIAAVAASGAPWTLYYGGRSRDRMAFVDELTGYGDRVRLYPQDRCGLIPLAEVFGSDDAAIYCCGPEPLLQAAEAQQRARGTGSLHLERFQPADIATDPAADGAFEVELRYAGTTVPVAAGQSVLSALQRAGVDVPSSCEEGTCGSCETTVLEGEVDHRDSVLNEEERAAGRTMMLCVSRARTPRLVLDL</sequence>
<keyword evidence="7" id="KW-0411">Iron-sulfur</keyword>
<dbReference type="SUPFAM" id="SSF52343">
    <property type="entry name" value="Ferredoxin reductase-like, C-terminal NADP-linked domain"/>
    <property type="match status" value="1"/>
</dbReference>
<dbReference type="InterPro" id="IPR017938">
    <property type="entry name" value="Riboflavin_synthase-like_b-brl"/>
</dbReference>
<dbReference type="InterPro" id="IPR012675">
    <property type="entry name" value="Beta-grasp_dom_sf"/>
</dbReference>
<evidence type="ECO:0000256" key="1">
    <source>
        <dbReference type="ARBA" id="ARBA00001974"/>
    </source>
</evidence>
<dbReference type="InterPro" id="IPR017927">
    <property type="entry name" value="FAD-bd_FR_type"/>
</dbReference>
<dbReference type="InterPro" id="IPR006058">
    <property type="entry name" value="2Fe2S_fd_BS"/>
</dbReference>
<dbReference type="CDD" id="cd06185">
    <property type="entry name" value="PDR_like"/>
    <property type="match status" value="1"/>
</dbReference>
<comment type="caution">
    <text evidence="10">The sequence shown here is derived from an EMBL/GenBank/DDBJ whole genome shotgun (WGS) entry which is preliminary data.</text>
</comment>
<dbReference type="GO" id="GO:0051537">
    <property type="term" value="F:2 iron, 2 sulfur cluster binding"/>
    <property type="evidence" value="ECO:0007669"/>
    <property type="project" value="UniProtKB-KW"/>
</dbReference>
<name>A0A7K0DP91_9NOCA</name>
<accession>A0A7K0DP91</accession>
<keyword evidence="4" id="KW-0479">Metal-binding</keyword>
<dbReference type="InterPro" id="IPR050415">
    <property type="entry name" value="MRET"/>
</dbReference>
<evidence type="ECO:0000256" key="3">
    <source>
        <dbReference type="ARBA" id="ARBA00022714"/>
    </source>
</evidence>
<dbReference type="InterPro" id="IPR001041">
    <property type="entry name" value="2Fe-2S_ferredoxin-type"/>
</dbReference>
<dbReference type="PRINTS" id="PR00409">
    <property type="entry name" value="PHDIOXRDTASE"/>
</dbReference>
<dbReference type="AlphaFoldDB" id="A0A7K0DP91"/>
<dbReference type="SUPFAM" id="SSF63380">
    <property type="entry name" value="Riboflavin synthase domain-like"/>
    <property type="match status" value="1"/>
</dbReference>
<dbReference type="Pfam" id="PF00111">
    <property type="entry name" value="Fer2"/>
    <property type="match status" value="1"/>
</dbReference>
<dbReference type="PROSITE" id="PS51085">
    <property type="entry name" value="2FE2S_FER_2"/>
    <property type="match status" value="1"/>
</dbReference>
<dbReference type="EC" id="1.-.-.-" evidence="10"/>
<dbReference type="PANTHER" id="PTHR47354:SF1">
    <property type="entry name" value="CARNITINE MONOOXYGENASE REDUCTASE SUBUNIT"/>
    <property type="match status" value="1"/>
</dbReference>
<evidence type="ECO:0000313" key="10">
    <source>
        <dbReference type="EMBL" id="MQY27418.1"/>
    </source>
</evidence>
<dbReference type="Gene3D" id="3.40.50.80">
    <property type="entry name" value="Nucleotide-binding domain of ferredoxin-NADP reductase (FNR) module"/>
    <property type="match status" value="1"/>
</dbReference>
<keyword evidence="2" id="KW-0285">Flavoprotein</keyword>
<dbReference type="InterPro" id="IPR039261">
    <property type="entry name" value="FNR_nucleotide-bd"/>
</dbReference>
<feature type="domain" description="FAD-binding FR-type" evidence="9">
    <location>
        <begin position="7"/>
        <end position="109"/>
    </location>
</feature>
<comment type="cofactor">
    <cofactor evidence="1">
        <name>FAD</name>
        <dbReference type="ChEBI" id="CHEBI:57692"/>
    </cofactor>
</comment>
<dbReference type="InterPro" id="IPR036010">
    <property type="entry name" value="2Fe-2S_ferredoxin-like_sf"/>
</dbReference>
<reference evidence="10 11" key="1">
    <citation type="submission" date="2019-10" db="EMBL/GenBank/DDBJ databases">
        <title>Nocardia macrotermitis sp. nov. and Nocardia aurantia sp. nov., isolated from the gut of fungus growing-termite Macrotermes natalensis.</title>
        <authorList>
            <person name="Benndorf R."/>
            <person name="Schwitalla J."/>
            <person name="Martin K."/>
            <person name="De Beer W."/>
            <person name="Kaster A.-K."/>
            <person name="Vollmers J."/>
            <person name="Poulsen M."/>
            <person name="Beemelmanns C."/>
        </authorList>
    </citation>
    <scope>NUCLEOTIDE SEQUENCE [LARGE SCALE GENOMIC DNA]</scope>
    <source>
        <strain evidence="10 11">RB56</strain>
    </source>
</reference>
<evidence type="ECO:0000256" key="2">
    <source>
        <dbReference type="ARBA" id="ARBA00022630"/>
    </source>
</evidence>
<evidence type="ECO:0000256" key="4">
    <source>
        <dbReference type="ARBA" id="ARBA00022723"/>
    </source>
</evidence>
<dbReference type="Proteomes" id="UP000431401">
    <property type="component" value="Unassembled WGS sequence"/>
</dbReference>
<evidence type="ECO:0000259" key="8">
    <source>
        <dbReference type="PROSITE" id="PS51085"/>
    </source>
</evidence>
<evidence type="ECO:0000256" key="5">
    <source>
        <dbReference type="ARBA" id="ARBA00023002"/>
    </source>
</evidence>
<dbReference type="EMBL" id="WEGI01000006">
    <property type="protein sequence ID" value="MQY27418.1"/>
    <property type="molecule type" value="Genomic_DNA"/>
</dbReference>
<dbReference type="InterPro" id="IPR001433">
    <property type="entry name" value="OxRdtase_FAD/NAD-bd"/>
</dbReference>
<keyword evidence="10" id="KW-0223">Dioxygenase</keyword>
<organism evidence="10 11">
    <name type="scientific">Nocardia aurantia</name>
    <dbReference type="NCBI Taxonomy" id="2585199"/>
    <lineage>
        <taxon>Bacteria</taxon>
        <taxon>Bacillati</taxon>
        <taxon>Actinomycetota</taxon>
        <taxon>Actinomycetes</taxon>
        <taxon>Mycobacteriales</taxon>
        <taxon>Nocardiaceae</taxon>
        <taxon>Nocardia</taxon>
    </lineage>
</organism>
<keyword evidence="6" id="KW-0408">Iron</keyword>
<dbReference type="Gene3D" id="3.10.20.30">
    <property type="match status" value="1"/>
</dbReference>
<dbReference type="GO" id="GO:0051213">
    <property type="term" value="F:dioxygenase activity"/>
    <property type="evidence" value="ECO:0007669"/>
    <property type="project" value="UniProtKB-KW"/>
</dbReference>
<gene>
    <name evidence="10" type="primary">pobB_3</name>
    <name evidence="10" type="ORF">NRB56_30010</name>
</gene>
<evidence type="ECO:0000256" key="7">
    <source>
        <dbReference type="ARBA" id="ARBA00023014"/>
    </source>
</evidence>